<dbReference type="EMBL" id="DS268110">
    <property type="protein sequence ID" value="KMM66660.1"/>
    <property type="molecule type" value="Genomic_DNA"/>
</dbReference>
<evidence type="ECO:0000313" key="2">
    <source>
        <dbReference type="EMBL" id="KMM66660.1"/>
    </source>
</evidence>
<dbReference type="Proteomes" id="UP000054567">
    <property type="component" value="Unassembled WGS sequence"/>
</dbReference>
<proteinExistence type="predicted"/>
<gene>
    <name evidence="2" type="ORF">CPAG_02999</name>
</gene>
<evidence type="ECO:0000313" key="3">
    <source>
        <dbReference type="Proteomes" id="UP000054567"/>
    </source>
</evidence>
<feature type="compositionally biased region" description="Basic and acidic residues" evidence="1">
    <location>
        <begin position="34"/>
        <end position="45"/>
    </location>
</feature>
<protein>
    <submittedName>
        <fullName evidence="2">Uncharacterized protein</fullName>
    </submittedName>
</protein>
<accession>A0A0J6FBN9</accession>
<dbReference type="VEuPathDB" id="FungiDB:CPAG_02999"/>
<name>A0A0J6FBN9_COCPO</name>
<dbReference type="AlphaFoldDB" id="A0A0J6FBN9"/>
<reference evidence="3" key="2">
    <citation type="journal article" date="2009" name="Genome Res.">
        <title>Comparative genomic analyses of the human fungal pathogens Coccidioides and their relatives.</title>
        <authorList>
            <person name="Sharpton T.J."/>
            <person name="Stajich J.E."/>
            <person name="Rounsley S.D."/>
            <person name="Gardner M.J."/>
            <person name="Wortman J.R."/>
            <person name="Jordar V.S."/>
            <person name="Maiti R."/>
            <person name="Kodira C.D."/>
            <person name="Neafsey D.E."/>
            <person name="Zeng Q."/>
            <person name="Hung C.-Y."/>
            <person name="McMahan C."/>
            <person name="Muszewska A."/>
            <person name="Grynberg M."/>
            <person name="Mandel M.A."/>
            <person name="Kellner E.M."/>
            <person name="Barker B.M."/>
            <person name="Galgiani J.N."/>
            <person name="Orbach M.J."/>
            <person name="Kirkland T.N."/>
            <person name="Cole G.T."/>
            <person name="Henn M.R."/>
            <person name="Birren B.W."/>
            <person name="Taylor J.W."/>
        </authorList>
    </citation>
    <scope>NUCLEOTIDE SEQUENCE [LARGE SCALE GENOMIC DNA]</scope>
    <source>
        <strain evidence="3">RMSCC 3488</strain>
    </source>
</reference>
<feature type="compositionally biased region" description="Low complexity" evidence="1">
    <location>
        <begin position="7"/>
        <end position="17"/>
    </location>
</feature>
<feature type="region of interest" description="Disordered" evidence="1">
    <location>
        <begin position="1"/>
        <end position="73"/>
    </location>
</feature>
<reference evidence="3" key="3">
    <citation type="journal article" date="2010" name="Genome Res.">
        <title>Population genomic sequencing of Coccidioides fungi reveals recent hybridization and transposon control.</title>
        <authorList>
            <person name="Neafsey D.E."/>
            <person name="Barker B.M."/>
            <person name="Sharpton T.J."/>
            <person name="Stajich J.E."/>
            <person name="Park D.J."/>
            <person name="Whiston E."/>
            <person name="Hung C.-Y."/>
            <person name="McMahan C."/>
            <person name="White J."/>
            <person name="Sykes S."/>
            <person name="Heiman D."/>
            <person name="Young S."/>
            <person name="Zeng Q."/>
            <person name="Abouelleil A."/>
            <person name="Aftuck L."/>
            <person name="Bessette D."/>
            <person name="Brown A."/>
            <person name="FitzGerald M."/>
            <person name="Lui A."/>
            <person name="Macdonald J.P."/>
            <person name="Priest M."/>
            <person name="Orbach M.J."/>
            <person name="Galgiani J.N."/>
            <person name="Kirkland T.N."/>
            <person name="Cole G.T."/>
            <person name="Birren B.W."/>
            <person name="Henn M.R."/>
            <person name="Taylor J.W."/>
            <person name="Rounsley S.D."/>
        </authorList>
    </citation>
    <scope>NUCLEOTIDE SEQUENCE [LARGE SCALE GENOMIC DNA]</scope>
    <source>
        <strain evidence="3">RMSCC 3488</strain>
    </source>
</reference>
<organism evidence="2 3">
    <name type="scientific">Coccidioides posadasii RMSCC 3488</name>
    <dbReference type="NCBI Taxonomy" id="454284"/>
    <lineage>
        <taxon>Eukaryota</taxon>
        <taxon>Fungi</taxon>
        <taxon>Dikarya</taxon>
        <taxon>Ascomycota</taxon>
        <taxon>Pezizomycotina</taxon>
        <taxon>Eurotiomycetes</taxon>
        <taxon>Eurotiomycetidae</taxon>
        <taxon>Onygenales</taxon>
        <taxon>Onygenaceae</taxon>
        <taxon>Coccidioides</taxon>
    </lineage>
</organism>
<evidence type="ECO:0000256" key="1">
    <source>
        <dbReference type="SAM" id="MobiDB-lite"/>
    </source>
</evidence>
<reference evidence="2 3" key="1">
    <citation type="submission" date="2007-06" db="EMBL/GenBank/DDBJ databases">
        <title>The Genome Sequence of Coccidioides posadasii RMSCC_3488.</title>
        <authorList>
            <consortium name="Coccidioides Genome Resources Consortium"/>
            <consortium name="The Broad Institute Genome Sequencing Platform"/>
            <person name="Henn M.R."/>
            <person name="Sykes S."/>
            <person name="Young S."/>
            <person name="Jaffe D."/>
            <person name="Berlin A."/>
            <person name="Alvarez P."/>
            <person name="Butler J."/>
            <person name="Gnerre S."/>
            <person name="Grabherr M."/>
            <person name="Mauceli E."/>
            <person name="Brockman W."/>
            <person name="Kodira C."/>
            <person name="Alvarado L."/>
            <person name="Zeng Q."/>
            <person name="Crawford M."/>
            <person name="Antoine C."/>
            <person name="Devon K."/>
            <person name="Galgiani J."/>
            <person name="Orsborn K."/>
            <person name="Lewis M.L."/>
            <person name="Nusbaum C."/>
            <person name="Galagan J."/>
            <person name="Birren B."/>
        </authorList>
    </citation>
    <scope>NUCLEOTIDE SEQUENCE [LARGE SCALE GENOMIC DNA]</scope>
    <source>
        <strain evidence="2 3">RMSCC 3488</strain>
    </source>
</reference>
<sequence>MLTVAASSSSSSSSSSSNHFPPGTPRPPACIPRRSRDLDAGRDRFVPPALQPPPRRRRPPLLQRAPIANSGQFPHFSDPWRIAYGEHRRQRAATSSTHSGNYLFLATPALKEVLHTHPWELGCLETTWFSGKVQQQYVNAPKSVVSLALRLIPTQTPYDACFLVDISWLPLNPSDPEPFRPYLPAPRSRLRTKERPLT</sequence>